<dbReference type="PANTHER" id="PTHR38103:SF1">
    <property type="entry name" value="RECOMBINATION-ASSOCIATED PROTEIN RDGC"/>
    <property type="match status" value="1"/>
</dbReference>
<proteinExistence type="inferred from homology"/>
<dbReference type="InterPro" id="IPR007476">
    <property type="entry name" value="RdgC"/>
</dbReference>
<dbReference type="PANTHER" id="PTHR38103">
    <property type="entry name" value="RECOMBINATION-ASSOCIATED PROTEIN RDGC"/>
    <property type="match status" value="1"/>
</dbReference>
<dbReference type="Pfam" id="PF04381">
    <property type="entry name" value="RdgC"/>
    <property type="match status" value="1"/>
</dbReference>
<evidence type="ECO:0000256" key="4">
    <source>
        <dbReference type="ARBA" id="ARBA00022490"/>
    </source>
</evidence>
<dbReference type="NCBIfam" id="NF001464">
    <property type="entry name" value="PRK00321.1-5"/>
    <property type="match status" value="1"/>
</dbReference>
<protein>
    <recommendedName>
        <fullName evidence="3">Recombination-associated protein RdgC</fullName>
    </recommendedName>
</protein>
<name>A0AB39UYE6_9GAMM</name>
<evidence type="ECO:0000256" key="5">
    <source>
        <dbReference type="ARBA" id="ARBA00023172"/>
    </source>
</evidence>
<dbReference type="KEGG" id="tcd:AAIA72_04065"/>
<gene>
    <name evidence="6" type="ORF">AAIA72_04065</name>
</gene>
<keyword evidence="5" id="KW-0233">DNA recombination</keyword>
<sequence>MWFKNACIYSFTKPVQWDTDLLESQLAEAAFQPCGKTQPFSMGWTSPAPGADGPLVYQQGPHIFIALRKEERLLPASVVKDELAERVAMIEDKEGRKLRKKEKDALKEELMIELYPRAFTRQKVTRAWIDTSANRLVLDTATPGRADEFTSYLRQTLGSLPVRLLATRESPTALFTGWLKEGTAPSPLTWLDQAELRAESDDTVIRVKGAGQLADAIQAHLDDDMLVTRLALSCDDRIACVAGDDLKLRAIRPLDQDDKADRHADEDPMVRFDADVALMTAELSHLIDSLVNALGGEDQTDIIR</sequence>
<keyword evidence="4" id="KW-0963">Cytoplasm</keyword>
<dbReference type="GO" id="GO:0006310">
    <property type="term" value="P:DNA recombination"/>
    <property type="evidence" value="ECO:0007669"/>
    <property type="project" value="UniProtKB-KW"/>
</dbReference>
<dbReference type="RefSeq" id="WP_369602157.1">
    <property type="nucleotide sequence ID" value="NZ_CP154858.1"/>
</dbReference>
<evidence type="ECO:0000256" key="1">
    <source>
        <dbReference type="ARBA" id="ARBA00004453"/>
    </source>
</evidence>
<evidence type="ECO:0000313" key="6">
    <source>
        <dbReference type="EMBL" id="XDT73163.1"/>
    </source>
</evidence>
<organism evidence="6">
    <name type="scientific">Thermohahella caldifontis</name>
    <dbReference type="NCBI Taxonomy" id="3142973"/>
    <lineage>
        <taxon>Bacteria</taxon>
        <taxon>Pseudomonadati</taxon>
        <taxon>Pseudomonadota</taxon>
        <taxon>Gammaproteobacteria</taxon>
        <taxon>Oceanospirillales</taxon>
        <taxon>Hahellaceae</taxon>
        <taxon>Thermohahella</taxon>
    </lineage>
</organism>
<accession>A0AB39UYE6</accession>
<dbReference type="GO" id="GO:0003690">
    <property type="term" value="F:double-stranded DNA binding"/>
    <property type="evidence" value="ECO:0007669"/>
    <property type="project" value="TreeGrafter"/>
</dbReference>
<comment type="subcellular location">
    <subcellularLocation>
        <location evidence="1">Cytoplasm</location>
        <location evidence="1">Nucleoid</location>
    </subcellularLocation>
</comment>
<evidence type="ECO:0000256" key="2">
    <source>
        <dbReference type="ARBA" id="ARBA00008657"/>
    </source>
</evidence>
<dbReference type="AlphaFoldDB" id="A0AB39UYE6"/>
<dbReference type="EMBL" id="CP154858">
    <property type="protein sequence ID" value="XDT73163.1"/>
    <property type="molecule type" value="Genomic_DNA"/>
</dbReference>
<evidence type="ECO:0000256" key="3">
    <source>
        <dbReference type="ARBA" id="ARBA00022296"/>
    </source>
</evidence>
<dbReference type="GO" id="GO:0043590">
    <property type="term" value="C:bacterial nucleoid"/>
    <property type="evidence" value="ECO:0007669"/>
    <property type="project" value="TreeGrafter"/>
</dbReference>
<comment type="similarity">
    <text evidence="2">Belongs to the RdgC family.</text>
</comment>
<dbReference type="GO" id="GO:0000018">
    <property type="term" value="P:regulation of DNA recombination"/>
    <property type="evidence" value="ECO:0007669"/>
    <property type="project" value="TreeGrafter"/>
</dbReference>
<reference evidence="6" key="1">
    <citation type="submission" date="2024-05" db="EMBL/GenBank/DDBJ databases">
        <title>Genome sequencing of novel strain.</title>
        <authorList>
            <person name="Ganbat D."/>
            <person name="Ganbat S."/>
            <person name="Lee S.-J."/>
        </authorList>
    </citation>
    <scope>NUCLEOTIDE SEQUENCE</scope>
    <source>
        <strain evidence="6">SMD15-11</strain>
    </source>
</reference>